<dbReference type="InterPro" id="IPR004255">
    <property type="entry name" value="O-acyltransferase_WSD1_N"/>
</dbReference>
<organism evidence="11">
    <name type="scientific">marine sediment metagenome</name>
    <dbReference type="NCBI Taxonomy" id="412755"/>
    <lineage>
        <taxon>unclassified sequences</taxon>
        <taxon>metagenomes</taxon>
        <taxon>ecological metagenomes</taxon>
    </lineage>
</organism>
<dbReference type="Pfam" id="PF03007">
    <property type="entry name" value="WS_DGAT_cat"/>
    <property type="match status" value="1"/>
</dbReference>
<dbReference type="NCBIfam" id="TIGR02946">
    <property type="entry name" value="acyl_WS_DGAT"/>
    <property type="match status" value="1"/>
</dbReference>
<name>A0A0F9QT00_9ZZZZ</name>
<dbReference type="EC" id="2.3.1.20" evidence="3"/>
<comment type="pathway">
    <text evidence="1">Glycerolipid metabolism; triacylglycerol biosynthesis.</text>
</comment>
<feature type="domain" description="O-acyltransferase WSD1 C-terminal" evidence="10">
    <location>
        <begin position="315"/>
        <end position="459"/>
    </location>
</feature>
<evidence type="ECO:0000256" key="2">
    <source>
        <dbReference type="ARBA" id="ARBA00005189"/>
    </source>
</evidence>
<keyword evidence="6" id="KW-0443">Lipid metabolism</keyword>
<evidence type="ECO:0000256" key="4">
    <source>
        <dbReference type="ARBA" id="ARBA00022516"/>
    </source>
</evidence>
<evidence type="ECO:0000256" key="8">
    <source>
        <dbReference type="ARBA" id="ARBA00048109"/>
    </source>
</evidence>
<dbReference type="GO" id="GO:0004144">
    <property type="term" value="F:diacylglycerol O-acyltransferase activity"/>
    <property type="evidence" value="ECO:0007669"/>
    <property type="project" value="UniProtKB-EC"/>
</dbReference>
<dbReference type="GO" id="GO:0071731">
    <property type="term" value="P:response to nitric oxide"/>
    <property type="evidence" value="ECO:0007669"/>
    <property type="project" value="TreeGrafter"/>
</dbReference>
<dbReference type="Gene3D" id="3.30.559.10">
    <property type="entry name" value="Chloramphenicol acetyltransferase-like domain"/>
    <property type="match status" value="1"/>
</dbReference>
<dbReference type="GO" id="GO:0051701">
    <property type="term" value="P:biological process involved in interaction with host"/>
    <property type="evidence" value="ECO:0007669"/>
    <property type="project" value="TreeGrafter"/>
</dbReference>
<dbReference type="InterPro" id="IPR009721">
    <property type="entry name" value="O-acyltransferase_WSD1_C"/>
</dbReference>
<reference evidence="11" key="1">
    <citation type="journal article" date="2015" name="Nature">
        <title>Complex archaea that bridge the gap between prokaryotes and eukaryotes.</title>
        <authorList>
            <person name="Spang A."/>
            <person name="Saw J.H."/>
            <person name="Jorgensen S.L."/>
            <person name="Zaremba-Niedzwiedzka K."/>
            <person name="Martijn J."/>
            <person name="Lind A.E."/>
            <person name="van Eijk R."/>
            <person name="Schleper C."/>
            <person name="Guy L."/>
            <person name="Ettema T.J."/>
        </authorList>
    </citation>
    <scope>NUCLEOTIDE SEQUENCE</scope>
</reference>
<dbReference type="AlphaFoldDB" id="A0A0F9QT00"/>
<evidence type="ECO:0000256" key="5">
    <source>
        <dbReference type="ARBA" id="ARBA00022679"/>
    </source>
</evidence>
<gene>
    <name evidence="11" type="ORF">LCGC14_0977840</name>
</gene>
<dbReference type="GO" id="GO:0005886">
    <property type="term" value="C:plasma membrane"/>
    <property type="evidence" value="ECO:0007669"/>
    <property type="project" value="TreeGrafter"/>
</dbReference>
<dbReference type="InterPro" id="IPR045034">
    <property type="entry name" value="O-acyltransferase_WSD1-like"/>
</dbReference>
<dbReference type="InterPro" id="IPR014292">
    <property type="entry name" value="Acyl_transf_WS/DGAT"/>
</dbReference>
<feature type="domain" description="O-acyltransferase WSD1-like N-terminal" evidence="9">
    <location>
        <begin position="4"/>
        <end position="266"/>
    </location>
</feature>
<keyword evidence="5" id="KW-0808">Transferase</keyword>
<dbReference type="PANTHER" id="PTHR31650:SF1">
    <property type="entry name" value="WAX ESTER SYNTHASE_DIACYLGLYCEROL ACYLTRANSFERASE 4-RELATED"/>
    <property type="match status" value="1"/>
</dbReference>
<dbReference type="PANTHER" id="PTHR31650">
    <property type="entry name" value="O-ACYLTRANSFERASE (WSD1-LIKE) FAMILY PROTEIN"/>
    <property type="match status" value="1"/>
</dbReference>
<evidence type="ECO:0000313" key="11">
    <source>
        <dbReference type="EMBL" id="KKN16241.1"/>
    </source>
</evidence>
<dbReference type="SUPFAM" id="SSF52777">
    <property type="entry name" value="CoA-dependent acyltransferases"/>
    <property type="match status" value="2"/>
</dbReference>
<dbReference type="EMBL" id="LAZR01003633">
    <property type="protein sequence ID" value="KKN16241.1"/>
    <property type="molecule type" value="Genomic_DNA"/>
</dbReference>
<evidence type="ECO:0000256" key="6">
    <source>
        <dbReference type="ARBA" id="ARBA00023098"/>
    </source>
</evidence>
<dbReference type="GO" id="GO:0001666">
    <property type="term" value="P:response to hypoxia"/>
    <property type="evidence" value="ECO:0007669"/>
    <property type="project" value="TreeGrafter"/>
</dbReference>
<proteinExistence type="predicted"/>
<evidence type="ECO:0000256" key="3">
    <source>
        <dbReference type="ARBA" id="ARBA00013244"/>
    </source>
</evidence>
<dbReference type="GO" id="GO:0019432">
    <property type="term" value="P:triglyceride biosynthetic process"/>
    <property type="evidence" value="ECO:0007669"/>
    <property type="project" value="UniProtKB-UniPathway"/>
</dbReference>
<keyword evidence="4" id="KW-0444">Lipid biosynthesis</keyword>
<evidence type="ECO:0000259" key="9">
    <source>
        <dbReference type="Pfam" id="PF03007"/>
    </source>
</evidence>
<comment type="pathway">
    <text evidence="2">Lipid metabolism.</text>
</comment>
<comment type="catalytic activity">
    <reaction evidence="8">
        <text>an acyl-CoA + a 1,2-diacyl-sn-glycerol = a triacyl-sn-glycerol + CoA</text>
        <dbReference type="Rhea" id="RHEA:10868"/>
        <dbReference type="ChEBI" id="CHEBI:17815"/>
        <dbReference type="ChEBI" id="CHEBI:57287"/>
        <dbReference type="ChEBI" id="CHEBI:58342"/>
        <dbReference type="ChEBI" id="CHEBI:64615"/>
        <dbReference type="EC" id="2.3.1.20"/>
    </reaction>
</comment>
<evidence type="ECO:0000259" key="10">
    <source>
        <dbReference type="Pfam" id="PF06974"/>
    </source>
</evidence>
<protein>
    <recommendedName>
        <fullName evidence="3">diacylglycerol O-acyltransferase</fullName>
        <ecNumber evidence="3">2.3.1.20</ecNumber>
    </recommendedName>
</protein>
<dbReference type="InterPro" id="IPR023213">
    <property type="entry name" value="CAT-like_dom_sf"/>
</dbReference>
<comment type="caution">
    <text evidence="11">The sequence shown here is derived from an EMBL/GenBank/DDBJ whole genome shotgun (WGS) entry which is preliminary data.</text>
</comment>
<sequence>MKPLSPTDQLFLWLEKRQQPMHVGGLQIFSFPEDAPDDYVTRLAEQLRKDTDVTAPFDRRLDSRFAQPVWVHDKHLDLEHHVRFEALPTPGRIRELLGFVSAEHSHLMDRERPLWEFHLLEGLGERQFAIYTKVHHSLMDGVSAMRMFQRMLSADPAKRNMPPIWNLSARPRRDEDSSGSSLWRSISHLLGASGKQLGTVPAVAKELLRTINTARKDPAYNSIFHAPHSLLNQKITGSRRFAAQSYCLKRIKTVCQAYGTTVNDVVTAMCASALRTYLMNQDALPDKPLIAMVPVSLRKYEKSAGDKADGSQAEGNQVGVILANLYTDESHAGTRLRKIHQSMQEGKDRYAHMSPEEIVNYTALTLAPAAFHLLTGVAPKWQTFNVVISNVPGPKETRYWNGAKLEGMYPVSIAMDRLALNMTLTSYKDQIEFGLIGCRRTLPSLQRMLDYLEDGLVELEQGNLS</sequence>
<evidence type="ECO:0000256" key="7">
    <source>
        <dbReference type="ARBA" id="ARBA00023315"/>
    </source>
</evidence>
<accession>A0A0F9QT00</accession>
<dbReference type="Pfam" id="PF06974">
    <property type="entry name" value="WS_DGAT_C"/>
    <property type="match status" value="1"/>
</dbReference>
<keyword evidence="7" id="KW-0012">Acyltransferase</keyword>
<evidence type="ECO:0000256" key="1">
    <source>
        <dbReference type="ARBA" id="ARBA00004771"/>
    </source>
</evidence>
<dbReference type="UniPathway" id="UPA00282"/>